<evidence type="ECO:0000256" key="2">
    <source>
        <dbReference type="SAM" id="MobiDB-lite"/>
    </source>
</evidence>
<dbReference type="PANTHER" id="PTHR30531:SF12">
    <property type="entry name" value="FLAGELLAR BIOSYNTHETIC PROTEIN FLHB"/>
    <property type="match status" value="1"/>
</dbReference>
<feature type="region of interest" description="Disordered" evidence="2">
    <location>
        <begin position="92"/>
        <end position="118"/>
    </location>
</feature>
<dbReference type="RefSeq" id="WP_145875281.1">
    <property type="nucleotide sequence ID" value="NZ_CP046904.1"/>
</dbReference>
<proteinExistence type="inferred from homology"/>
<comment type="similarity">
    <text evidence="1">Belongs to the type III secretion exporter family.</text>
</comment>
<dbReference type="EMBL" id="VLKW01000004">
    <property type="protein sequence ID" value="TWI47465.1"/>
    <property type="molecule type" value="Genomic_DNA"/>
</dbReference>
<evidence type="ECO:0000313" key="4">
    <source>
        <dbReference type="EMBL" id="TWI47465.1"/>
    </source>
</evidence>
<organism evidence="4 5">
    <name type="scientific">Pseudoduganella flava</name>
    <dbReference type="NCBI Taxonomy" id="871742"/>
    <lineage>
        <taxon>Bacteria</taxon>
        <taxon>Pseudomonadati</taxon>
        <taxon>Pseudomonadota</taxon>
        <taxon>Betaproteobacteria</taxon>
        <taxon>Burkholderiales</taxon>
        <taxon>Oxalobacteraceae</taxon>
        <taxon>Telluria group</taxon>
        <taxon>Pseudoduganella</taxon>
    </lineage>
</organism>
<keyword evidence="6" id="KW-1185">Reference proteome</keyword>
<reference evidence="3 6" key="3">
    <citation type="submission" date="2019-12" db="EMBL/GenBank/DDBJ databases">
        <title>Draft Genome Sequences of Six Type Strains of the Genus Massilia.</title>
        <authorList>
            <person name="Miess H."/>
            <person name="Frediansyah A."/>
            <person name="Goeker M."/>
            <person name="Gross H."/>
        </authorList>
    </citation>
    <scope>NUCLEOTIDE SEQUENCE [LARGE SCALE GENOMIC DNA]</scope>
    <source>
        <strain evidence="3 6">DSM 26639</strain>
    </source>
</reference>
<dbReference type="EMBL" id="CP046904">
    <property type="protein sequence ID" value="QGZ39235.1"/>
    <property type="molecule type" value="Genomic_DNA"/>
</dbReference>
<dbReference type="AlphaFoldDB" id="A0A562PSQ6"/>
<dbReference type="Gene3D" id="3.40.1690.10">
    <property type="entry name" value="secretion proteins EscU"/>
    <property type="match status" value="1"/>
</dbReference>
<reference evidence="4 5" key="1">
    <citation type="journal article" date="2015" name="Stand. Genomic Sci.">
        <title>Genomic Encyclopedia of Bacterial and Archaeal Type Strains, Phase III: the genomes of soil and plant-associated and newly described type strains.</title>
        <authorList>
            <person name="Whitman W.B."/>
            <person name="Woyke T."/>
            <person name="Klenk H.P."/>
            <person name="Zhou Y."/>
            <person name="Lilburn T.G."/>
            <person name="Beck B.J."/>
            <person name="De Vos P."/>
            <person name="Vandamme P."/>
            <person name="Eisen J.A."/>
            <person name="Garrity G."/>
            <person name="Hugenholtz P."/>
            <person name="Kyrpides N.C."/>
        </authorList>
    </citation>
    <scope>NUCLEOTIDE SEQUENCE [LARGE SCALE GENOMIC DNA]</scope>
    <source>
        <strain evidence="4 5">CGMCC 1.10685</strain>
    </source>
</reference>
<dbReference type="GO" id="GO:0005886">
    <property type="term" value="C:plasma membrane"/>
    <property type="evidence" value="ECO:0007669"/>
    <property type="project" value="TreeGrafter"/>
</dbReference>
<keyword evidence="4" id="KW-0969">Cilium</keyword>
<dbReference type="InterPro" id="IPR029025">
    <property type="entry name" value="T3SS_substrate_exporter_C"/>
</dbReference>
<dbReference type="PANTHER" id="PTHR30531">
    <property type="entry name" value="FLAGELLAR BIOSYNTHETIC PROTEIN FLHB"/>
    <property type="match status" value="1"/>
</dbReference>
<protein>
    <submittedName>
        <fullName evidence="4">Flagellar biosynthesis protein</fullName>
    </submittedName>
    <submittedName>
        <fullName evidence="3">Flagellar biosynthetic protein FlhB</fullName>
    </submittedName>
</protein>
<dbReference type="Proteomes" id="UP000315112">
    <property type="component" value="Unassembled WGS sequence"/>
</dbReference>
<dbReference type="InterPro" id="IPR006135">
    <property type="entry name" value="T3SS_substrate_exporter"/>
</dbReference>
<gene>
    <name evidence="3" type="ORF">GO485_09390</name>
    <name evidence="4" type="ORF">IP92_02525</name>
</gene>
<dbReference type="GO" id="GO:0009306">
    <property type="term" value="P:protein secretion"/>
    <property type="evidence" value="ECO:0007669"/>
    <property type="project" value="InterPro"/>
</dbReference>
<keyword evidence="4" id="KW-0966">Cell projection</keyword>
<feature type="compositionally biased region" description="Polar residues" evidence="2">
    <location>
        <begin position="106"/>
        <end position="118"/>
    </location>
</feature>
<keyword evidence="4" id="KW-0282">Flagellum</keyword>
<evidence type="ECO:0000313" key="3">
    <source>
        <dbReference type="EMBL" id="QGZ39235.1"/>
    </source>
</evidence>
<reference evidence="4" key="2">
    <citation type="submission" date="2019-07" db="EMBL/GenBank/DDBJ databases">
        <authorList>
            <person name="Whitman W."/>
            <person name="Huntemann M."/>
            <person name="Clum A."/>
            <person name="Pillay M."/>
            <person name="Palaniappan K."/>
            <person name="Varghese N."/>
            <person name="Mikhailova N."/>
            <person name="Stamatis D."/>
            <person name="Reddy T."/>
            <person name="Daum C."/>
            <person name="Shapiro N."/>
            <person name="Ivanova N."/>
            <person name="Kyrpides N."/>
            <person name="Woyke T."/>
        </authorList>
    </citation>
    <scope>NUCLEOTIDE SEQUENCE</scope>
    <source>
        <strain evidence="4">CGMCC 1.10685</strain>
    </source>
</reference>
<sequence length="118" mass="12657">MQRDDLPKRPPQSAVALAYKNGSGAPKVVAKGRGLVAEQIIAVAAEAGVYVHESKELVSLLMDIDLDRQIPPTLYRVIAELLAWLYHIESAKKSGEAPPPPPDTANLITTSTTSSDEP</sequence>
<evidence type="ECO:0000313" key="6">
    <source>
        <dbReference type="Proteomes" id="UP000437862"/>
    </source>
</evidence>
<accession>A0A562PSQ6</accession>
<evidence type="ECO:0000256" key="1">
    <source>
        <dbReference type="ARBA" id="ARBA00010690"/>
    </source>
</evidence>
<dbReference type="OrthoDB" id="5244399at2"/>
<evidence type="ECO:0000313" key="5">
    <source>
        <dbReference type="Proteomes" id="UP000315112"/>
    </source>
</evidence>
<name>A0A562PSQ6_9BURK</name>
<dbReference type="SUPFAM" id="SSF160544">
    <property type="entry name" value="EscU C-terminal domain-like"/>
    <property type="match status" value="1"/>
</dbReference>
<dbReference type="Proteomes" id="UP000437862">
    <property type="component" value="Chromosome"/>
</dbReference>
<dbReference type="Pfam" id="PF01312">
    <property type="entry name" value="Bac_export_2"/>
    <property type="match status" value="1"/>
</dbReference>